<evidence type="ECO:0000313" key="2">
    <source>
        <dbReference type="Proteomes" id="UP000587527"/>
    </source>
</evidence>
<keyword evidence="2" id="KW-1185">Reference proteome</keyword>
<dbReference type="EMBL" id="JACHMN010000001">
    <property type="protein sequence ID" value="MBB5867452.1"/>
    <property type="molecule type" value="Genomic_DNA"/>
</dbReference>
<sequence length="165" mass="18353">MTDGLKVFVYQVNTGEGERGFVSVLEPDWVFKHGLHPEAIVGSLREGVHLDQAGPEDFQENPAFVRLLSGVLFDHLDQDENLQREAGIQAEGYVYLLDARTTDPGGRVPPEDIIGAVAVTGGQIVADSYQHNSRHRLLTGKGWFRLPQQLEILLLQQLRARPDSQ</sequence>
<name>A0A841BL31_9ACTN</name>
<dbReference type="PANTHER" id="PTHR37331:SF1">
    <property type="entry name" value="YALI0F11671P"/>
    <property type="match status" value="1"/>
</dbReference>
<gene>
    <name evidence="1" type="ORF">F4553_000831</name>
</gene>
<dbReference type="PANTHER" id="PTHR37331">
    <property type="entry name" value="YALI0F11671P"/>
    <property type="match status" value="1"/>
</dbReference>
<accession>A0A841BL31</accession>
<organism evidence="1 2">
    <name type="scientific">Allocatelliglobosispora scoriae</name>
    <dbReference type="NCBI Taxonomy" id="643052"/>
    <lineage>
        <taxon>Bacteria</taxon>
        <taxon>Bacillati</taxon>
        <taxon>Actinomycetota</taxon>
        <taxon>Actinomycetes</taxon>
        <taxon>Micromonosporales</taxon>
        <taxon>Micromonosporaceae</taxon>
        <taxon>Allocatelliglobosispora</taxon>
    </lineage>
</organism>
<dbReference type="Proteomes" id="UP000587527">
    <property type="component" value="Unassembled WGS sequence"/>
</dbReference>
<comment type="caution">
    <text evidence="1">The sequence shown here is derived from an EMBL/GenBank/DDBJ whole genome shotgun (WGS) entry which is preliminary data.</text>
</comment>
<proteinExistence type="predicted"/>
<evidence type="ECO:0000313" key="1">
    <source>
        <dbReference type="EMBL" id="MBB5867452.1"/>
    </source>
</evidence>
<protein>
    <submittedName>
        <fullName evidence="1">Uncharacterized protein</fullName>
    </submittedName>
</protein>
<reference evidence="1 2" key="1">
    <citation type="submission" date="2020-08" db="EMBL/GenBank/DDBJ databases">
        <title>Sequencing the genomes of 1000 actinobacteria strains.</title>
        <authorList>
            <person name="Klenk H.-P."/>
        </authorList>
    </citation>
    <scope>NUCLEOTIDE SEQUENCE [LARGE SCALE GENOMIC DNA]</scope>
    <source>
        <strain evidence="1 2">DSM 45362</strain>
    </source>
</reference>
<dbReference type="RefSeq" id="WP_184832170.1">
    <property type="nucleotide sequence ID" value="NZ_JACHMN010000001.1"/>
</dbReference>
<dbReference type="AlphaFoldDB" id="A0A841BL31"/>